<reference evidence="9 10" key="1">
    <citation type="submission" date="2015-01" db="EMBL/GenBank/DDBJ databases">
        <title>The Genome Sequence of Fonsecaea multimorphosa CBS 102226.</title>
        <authorList>
            <consortium name="The Broad Institute Genomics Platform"/>
            <person name="Cuomo C."/>
            <person name="de Hoog S."/>
            <person name="Gorbushina A."/>
            <person name="Stielow B."/>
            <person name="Teixiera M."/>
            <person name="Abouelleil A."/>
            <person name="Chapman S.B."/>
            <person name="Priest M."/>
            <person name="Young S.K."/>
            <person name="Wortman J."/>
            <person name="Nusbaum C."/>
            <person name="Birren B."/>
        </authorList>
    </citation>
    <scope>NUCLEOTIDE SEQUENCE [LARGE SCALE GENOMIC DNA]</scope>
    <source>
        <strain evidence="9 10">CBS 102226</strain>
    </source>
</reference>
<evidence type="ECO:0000256" key="7">
    <source>
        <dbReference type="ARBA" id="ARBA00023033"/>
    </source>
</evidence>
<dbReference type="OrthoDB" id="1470350at2759"/>
<dbReference type="GO" id="GO:0020037">
    <property type="term" value="F:heme binding"/>
    <property type="evidence" value="ECO:0007669"/>
    <property type="project" value="InterPro"/>
</dbReference>
<keyword evidence="5" id="KW-0560">Oxidoreductase</keyword>
<dbReference type="InterPro" id="IPR001128">
    <property type="entry name" value="Cyt_P450"/>
</dbReference>
<dbReference type="VEuPathDB" id="FungiDB:Z520_09061"/>
<dbReference type="GeneID" id="27714807"/>
<name>A0A0D2GZZ7_9EURO</name>
<evidence type="ECO:0000256" key="1">
    <source>
        <dbReference type="ARBA" id="ARBA00001971"/>
    </source>
</evidence>
<dbReference type="InterPro" id="IPR002403">
    <property type="entry name" value="Cyt_P450_E_grp-IV"/>
</dbReference>
<accession>A0A0D2GZZ7</accession>
<dbReference type="PANTHER" id="PTHR24287">
    <property type="entry name" value="P450, PUTATIVE (EUROFUNG)-RELATED"/>
    <property type="match status" value="1"/>
</dbReference>
<dbReference type="PRINTS" id="PR00385">
    <property type="entry name" value="P450"/>
</dbReference>
<feature type="binding site" description="axial binding residue" evidence="8">
    <location>
        <position position="415"/>
    </location>
    <ligand>
        <name>heme</name>
        <dbReference type="ChEBI" id="CHEBI:30413"/>
    </ligand>
    <ligandPart>
        <name>Fe</name>
        <dbReference type="ChEBI" id="CHEBI:18248"/>
    </ligandPart>
</feature>
<protein>
    <submittedName>
        <fullName evidence="9">Uncharacterized protein</fullName>
    </submittedName>
</protein>
<dbReference type="InterPro" id="IPR047146">
    <property type="entry name" value="Cyt_P450_E_CYP52_fungi"/>
</dbReference>
<keyword evidence="3 8" id="KW-0349">Heme</keyword>
<sequence>MPRMFPTIRADRAGRLPAFMLQEFEKHGHTYTQRVTGQLVVLTRSPANVQTICKTRFKDYEIGSDRAGNFHALIGHGILALDGREWTRSRAMLRPHFTRNFDEDFVQLEVHVQHLLRRLIDVAFKDTPVDVGDLFLKLSTDFATEAVFGHSTNSLLFDLKHWSGEQDKGSAGDFSLAVDHALHMLGQRGQLINFYWVRDSPRFRQSCRTCKAFVNRYLEDARRSQAEHSIEDPGKGRGTSFMHSLVARDTIPAEVIRDQLLALLLASRDTSASFASWVIYALARHTEVMAKLRSLIDTHLQGCRIPTAADIAALPYLRHVLNETLRVFPVVPLDGRTAKVDTILPEGGGPDGKSPLLIPAGTKVAFNIYALHHRRDIFGMDADVFRPERWEEVGAGTTADFEGAFMPFIFGPRVCLGKNMAMMTVSYLVIRILQKFEHLEAVDSPASQILPKDSRNWPSEDTRYDMEDKETTFSIGVTMSPRDGVWVKLRSAGETHLGRGR</sequence>
<dbReference type="Pfam" id="PF00067">
    <property type="entry name" value="p450"/>
    <property type="match status" value="1"/>
</dbReference>
<dbReference type="Proteomes" id="UP000053411">
    <property type="component" value="Unassembled WGS sequence"/>
</dbReference>
<dbReference type="RefSeq" id="XP_016629268.1">
    <property type="nucleotide sequence ID" value="XM_016779557.1"/>
</dbReference>
<evidence type="ECO:0000256" key="8">
    <source>
        <dbReference type="PIRSR" id="PIRSR602403-1"/>
    </source>
</evidence>
<dbReference type="PANTHER" id="PTHR24287:SF1">
    <property type="entry name" value="P450, PUTATIVE (EUROFUNG)-RELATED"/>
    <property type="match status" value="1"/>
</dbReference>
<dbReference type="GO" id="GO:0016705">
    <property type="term" value="F:oxidoreductase activity, acting on paired donors, with incorporation or reduction of molecular oxygen"/>
    <property type="evidence" value="ECO:0007669"/>
    <property type="project" value="InterPro"/>
</dbReference>
<comment type="cofactor">
    <cofactor evidence="1 8">
        <name>heme</name>
        <dbReference type="ChEBI" id="CHEBI:30413"/>
    </cofactor>
</comment>
<dbReference type="Gene3D" id="1.10.630.10">
    <property type="entry name" value="Cytochrome P450"/>
    <property type="match status" value="1"/>
</dbReference>
<keyword evidence="4 8" id="KW-0479">Metal-binding</keyword>
<dbReference type="AlphaFoldDB" id="A0A0D2GZZ7"/>
<keyword evidence="10" id="KW-1185">Reference proteome</keyword>
<keyword evidence="7" id="KW-0503">Monooxygenase</keyword>
<proteinExistence type="inferred from homology"/>
<dbReference type="STRING" id="1442371.A0A0D2GZZ7"/>
<keyword evidence="6 8" id="KW-0408">Iron</keyword>
<dbReference type="EMBL" id="KN848083">
    <property type="protein sequence ID" value="KIX95145.1"/>
    <property type="molecule type" value="Genomic_DNA"/>
</dbReference>
<evidence type="ECO:0000256" key="5">
    <source>
        <dbReference type="ARBA" id="ARBA00023002"/>
    </source>
</evidence>
<dbReference type="PRINTS" id="PR00465">
    <property type="entry name" value="EP450IV"/>
</dbReference>
<evidence type="ECO:0000313" key="9">
    <source>
        <dbReference type="EMBL" id="KIX95145.1"/>
    </source>
</evidence>
<evidence type="ECO:0000256" key="2">
    <source>
        <dbReference type="ARBA" id="ARBA00010617"/>
    </source>
</evidence>
<organism evidence="9 10">
    <name type="scientific">Fonsecaea multimorphosa CBS 102226</name>
    <dbReference type="NCBI Taxonomy" id="1442371"/>
    <lineage>
        <taxon>Eukaryota</taxon>
        <taxon>Fungi</taxon>
        <taxon>Dikarya</taxon>
        <taxon>Ascomycota</taxon>
        <taxon>Pezizomycotina</taxon>
        <taxon>Eurotiomycetes</taxon>
        <taxon>Chaetothyriomycetidae</taxon>
        <taxon>Chaetothyriales</taxon>
        <taxon>Herpotrichiellaceae</taxon>
        <taxon>Fonsecaea</taxon>
    </lineage>
</organism>
<dbReference type="SUPFAM" id="SSF48264">
    <property type="entry name" value="Cytochrome P450"/>
    <property type="match status" value="1"/>
</dbReference>
<dbReference type="InterPro" id="IPR036396">
    <property type="entry name" value="Cyt_P450_sf"/>
</dbReference>
<dbReference type="GO" id="GO:0005506">
    <property type="term" value="F:iron ion binding"/>
    <property type="evidence" value="ECO:0007669"/>
    <property type="project" value="InterPro"/>
</dbReference>
<evidence type="ECO:0000256" key="4">
    <source>
        <dbReference type="ARBA" id="ARBA00022723"/>
    </source>
</evidence>
<comment type="similarity">
    <text evidence="2">Belongs to the cytochrome P450 family.</text>
</comment>
<dbReference type="GO" id="GO:0004497">
    <property type="term" value="F:monooxygenase activity"/>
    <property type="evidence" value="ECO:0007669"/>
    <property type="project" value="UniProtKB-KW"/>
</dbReference>
<evidence type="ECO:0000256" key="3">
    <source>
        <dbReference type="ARBA" id="ARBA00022617"/>
    </source>
</evidence>
<gene>
    <name evidence="9" type="ORF">Z520_09061</name>
</gene>
<evidence type="ECO:0000256" key="6">
    <source>
        <dbReference type="ARBA" id="ARBA00023004"/>
    </source>
</evidence>
<evidence type="ECO:0000313" key="10">
    <source>
        <dbReference type="Proteomes" id="UP000053411"/>
    </source>
</evidence>